<proteinExistence type="inferred from homology"/>
<dbReference type="EMBL" id="CU640366">
    <property type="protein sequence ID" value="CAP73992.1"/>
    <property type="molecule type" value="Genomic_DNA"/>
</dbReference>
<accession>B2B863</accession>
<dbReference type="RefSeq" id="XP_001912163.1">
    <property type="nucleotide sequence ID" value="XM_001912128.1"/>
</dbReference>
<organism evidence="3">
    <name type="scientific">Podospora anserina (strain S / ATCC MYA-4624 / DSM 980 / FGSC 10383)</name>
    <name type="common">Pleurage anserina</name>
    <dbReference type="NCBI Taxonomy" id="515849"/>
    <lineage>
        <taxon>Eukaryota</taxon>
        <taxon>Fungi</taxon>
        <taxon>Dikarya</taxon>
        <taxon>Ascomycota</taxon>
        <taxon>Pezizomycotina</taxon>
        <taxon>Sordariomycetes</taxon>
        <taxon>Sordariomycetidae</taxon>
        <taxon>Sordariales</taxon>
        <taxon>Podosporaceae</taxon>
        <taxon>Podospora</taxon>
        <taxon>Podospora anserina</taxon>
    </lineage>
</organism>
<dbReference type="Gene3D" id="3.40.50.720">
    <property type="entry name" value="NAD(P)-binding Rossmann-like Domain"/>
    <property type="match status" value="1"/>
</dbReference>
<evidence type="ECO:0000256" key="2">
    <source>
        <dbReference type="ARBA" id="ARBA00023002"/>
    </source>
</evidence>
<dbReference type="GeneID" id="6195370"/>
<dbReference type="KEGG" id="pan:PODANSg9209"/>
<name>B2B863_PODAN</name>
<keyword evidence="5" id="KW-1185">Reference proteome</keyword>
<dbReference type="VEuPathDB" id="FungiDB:PODANS_2_13450"/>
<dbReference type="PANTHER" id="PTHR43669:SF11">
    <property type="entry name" value="SHORT-CHAIN DEHYDROGENASE_OXIDOREDUCTASE"/>
    <property type="match status" value="1"/>
</dbReference>
<reference evidence="5" key="3">
    <citation type="journal article" date="2014" name="Genetics">
        <title>Maintaining two mating types: Structure of the mating type locus and its role in heterokaryosis in Podospora anserina.</title>
        <authorList>
            <person name="Grognet P."/>
            <person name="Bidard F."/>
            <person name="Kuchly C."/>
            <person name="Tong L.C.H."/>
            <person name="Coppin E."/>
            <person name="Benkhali J.A."/>
            <person name="Couloux A."/>
            <person name="Wincker P."/>
            <person name="Debuchy R."/>
            <person name="Silar P."/>
        </authorList>
    </citation>
    <scope>GENOME REANNOTATION</scope>
    <source>
        <strain evidence="5">S / ATCC MYA-4624 / DSM 980 / FGSC 10383</strain>
    </source>
</reference>
<dbReference type="AlphaFoldDB" id="B2B863"/>
<sequence>MPFPYKTVLITGATSGIGLALAERMISAGIFVITIGRRKDRLEALAEKYGSEKVAAEPFDVSDLDAMPAWDHIQVPPSRLHHSQRRLPAVPRLHVPVHHLLVVRLGRAHHQLSLPPPHGLPFSPAPDLARPIPDVHCSCLLRSRCPPPAPMRKLLRHQSRRAQSGLVTPVPAFRSGITSYPPHQGN</sequence>
<dbReference type="EMBL" id="FO904937">
    <property type="protein sequence ID" value="CDP26393.1"/>
    <property type="molecule type" value="Genomic_DNA"/>
</dbReference>
<reference evidence="3" key="2">
    <citation type="submission" date="2008-07" db="EMBL/GenBank/DDBJ databases">
        <authorList>
            <person name="Genoscope - CEA"/>
        </authorList>
    </citation>
    <scope>NUCLEOTIDE SEQUENCE</scope>
    <source>
        <strain evidence="3">S mat+</strain>
    </source>
</reference>
<dbReference type="InterPro" id="IPR036291">
    <property type="entry name" value="NAD(P)-bd_dom_sf"/>
</dbReference>
<protein>
    <submittedName>
        <fullName evidence="4">Dehydrogenase</fullName>
    </submittedName>
    <submittedName>
        <fullName evidence="3">Podospora anserina S mat+ genomic DNA chromosome 2, supercontig 2</fullName>
    </submittedName>
</protein>
<comment type="similarity">
    <text evidence="1">Belongs to the short-chain dehydrogenases/reductases (SDR) family.</text>
</comment>
<dbReference type="PANTHER" id="PTHR43669">
    <property type="entry name" value="5-KETO-D-GLUCONATE 5-REDUCTASE"/>
    <property type="match status" value="1"/>
</dbReference>
<evidence type="ECO:0000313" key="3">
    <source>
        <dbReference type="EMBL" id="CAP73992.1"/>
    </source>
</evidence>
<dbReference type="eggNOG" id="KOG1205">
    <property type="taxonomic scope" value="Eukaryota"/>
</dbReference>
<evidence type="ECO:0000256" key="1">
    <source>
        <dbReference type="ARBA" id="ARBA00006484"/>
    </source>
</evidence>
<dbReference type="GO" id="GO:0016491">
    <property type="term" value="F:oxidoreductase activity"/>
    <property type="evidence" value="ECO:0007669"/>
    <property type="project" value="UniProtKB-KW"/>
</dbReference>
<dbReference type="HOGENOM" id="CLU_1454999_0_0_1"/>
<dbReference type="Pfam" id="PF00106">
    <property type="entry name" value="adh_short"/>
    <property type="match status" value="1"/>
</dbReference>
<dbReference type="InterPro" id="IPR002347">
    <property type="entry name" value="SDR_fam"/>
</dbReference>
<gene>
    <name evidence="3" type="ORF">PODANS_2_13450</name>
</gene>
<evidence type="ECO:0000313" key="5">
    <source>
        <dbReference type="Proteomes" id="UP000001197"/>
    </source>
</evidence>
<keyword evidence="2" id="KW-0560">Oxidoreductase</keyword>
<dbReference type="SUPFAM" id="SSF51735">
    <property type="entry name" value="NAD(P)-binding Rossmann-fold domains"/>
    <property type="match status" value="1"/>
</dbReference>
<reference evidence="3 5" key="1">
    <citation type="journal article" date="2008" name="Genome Biol.">
        <title>The genome sequence of the model ascomycete fungus Podospora anserina.</title>
        <authorList>
            <person name="Espagne E."/>
            <person name="Lespinet O."/>
            <person name="Malagnac F."/>
            <person name="Da Silva C."/>
            <person name="Jaillon O."/>
            <person name="Porcel B.M."/>
            <person name="Couloux A."/>
            <person name="Aury J.-M."/>
            <person name="Segurens B."/>
            <person name="Poulain J."/>
            <person name="Anthouard V."/>
            <person name="Grossetete S."/>
            <person name="Khalili H."/>
            <person name="Coppin E."/>
            <person name="Dequard-Chablat M."/>
            <person name="Picard M."/>
            <person name="Contamine V."/>
            <person name="Arnaise S."/>
            <person name="Bourdais A."/>
            <person name="Berteaux-Lecellier V."/>
            <person name="Gautheret D."/>
            <person name="de Vries R.P."/>
            <person name="Battaglia E."/>
            <person name="Coutinho P.M."/>
            <person name="Danchin E.G.J."/>
            <person name="Henrissat B."/>
            <person name="El Khoury R."/>
            <person name="Sainsard-Chanet A."/>
            <person name="Boivin A."/>
            <person name="Pinan-Lucarre B."/>
            <person name="Sellem C.H."/>
            <person name="Debuchy R."/>
            <person name="Wincker P."/>
            <person name="Weissenbach J."/>
            <person name="Silar P."/>
        </authorList>
    </citation>
    <scope>NUCLEOTIDE SEQUENCE [LARGE SCALE GENOMIC DNA]</scope>
    <source>
        <strain evidence="5">S / ATCC MYA-4624 / DSM 980 / FGSC 10383</strain>
        <strain evidence="3">S mat+</strain>
    </source>
</reference>
<dbReference type="Proteomes" id="UP000001197">
    <property type="component" value="Chromosome 2"/>
</dbReference>
<evidence type="ECO:0000313" key="4">
    <source>
        <dbReference type="EMBL" id="CDP26393.1"/>
    </source>
</evidence>
<reference evidence="4" key="4">
    <citation type="submission" date="2014-09" db="EMBL/GenBank/DDBJ databases">
        <title>Maintaining two mating types: Structure of the mating type locus and its role in heterokaryosis in Podospora anserina.</title>
        <authorList>
            <person name="Grognet P."/>
            <person name="Bidard F."/>
            <person name="Kuchly C."/>
            <person name="Chan Ho Tong L."/>
            <person name="Coppin E."/>
            <person name="Ait Benkhali J."/>
            <person name="Couloux A."/>
            <person name="Wincker P."/>
            <person name="Debuchy R."/>
            <person name="Silar P."/>
        </authorList>
    </citation>
    <scope>NUCLEOTIDE SEQUENCE</scope>
</reference>
<dbReference type="OrthoDB" id="37659at2759"/>